<keyword evidence="1" id="KW-0560">Oxidoreductase</keyword>
<sequence>MSKKEVRIGIIGCGQIAQQHLATYKEIPEANVVACADILPAAADKSAATFGIPNVYYSAHEMLKRDDLDAVDVCLHNNFHRAGVEAVLASGRHCYCEKPMAGAYADAVAMKAAAEASGKLLHIQLAGIYSNEVRSVKELIDDGALGEVYYARTNGHRRRGRPYVDGYGKPTFVQKENSGGGALYDMGVYHISELLWLLGNPSPTRISGRTFQKLAMDPKRQELSGYSVEELGTGLVNFSNGMALDILEAWAMHLDTLEGSFILGSDGGARLRPFGYFTSHGDLDIDGGASMGAAAYRRRKLRTEDGDTDTRDNSQRHWVNVLLGNDTLLPTMDLALNTMLISEGIYLSEKLGREVTADEVQALSVSTAKPL</sequence>
<dbReference type="Gene3D" id="3.30.360.10">
    <property type="entry name" value="Dihydrodipicolinate Reductase, domain 2"/>
    <property type="match status" value="1"/>
</dbReference>
<comment type="caution">
    <text evidence="4">The sequence shown here is derived from an EMBL/GenBank/DDBJ whole genome shotgun (WGS) entry which is preliminary data.</text>
</comment>
<protein>
    <submittedName>
        <fullName evidence="4">Putative dehydrogenase</fullName>
    </submittedName>
</protein>
<keyword evidence="5" id="KW-1185">Reference proteome</keyword>
<dbReference type="GO" id="GO:0000166">
    <property type="term" value="F:nucleotide binding"/>
    <property type="evidence" value="ECO:0007669"/>
    <property type="project" value="InterPro"/>
</dbReference>
<dbReference type="InterPro" id="IPR055170">
    <property type="entry name" value="GFO_IDH_MocA-like_dom"/>
</dbReference>
<dbReference type="RefSeq" id="WP_184196603.1">
    <property type="nucleotide sequence ID" value="NZ_JACHGW010000002.1"/>
</dbReference>
<dbReference type="Gene3D" id="3.40.50.720">
    <property type="entry name" value="NAD(P)-binding Rossmann-like Domain"/>
    <property type="match status" value="1"/>
</dbReference>
<dbReference type="SUPFAM" id="SSF55347">
    <property type="entry name" value="Glyceraldehyde-3-phosphate dehydrogenase-like, C-terminal domain"/>
    <property type="match status" value="1"/>
</dbReference>
<dbReference type="InterPro" id="IPR036291">
    <property type="entry name" value="NAD(P)-bd_dom_sf"/>
</dbReference>
<name>A0A7W9SQE4_ARMRO</name>
<feature type="domain" description="GFO/IDH/MocA-like oxidoreductase" evidence="3">
    <location>
        <begin position="133"/>
        <end position="268"/>
    </location>
</feature>
<dbReference type="GO" id="GO:0016491">
    <property type="term" value="F:oxidoreductase activity"/>
    <property type="evidence" value="ECO:0007669"/>
    <property type="project" value="UniProtKB-KW"/>
</dbReference>
<proteinExistence type="predicted"/>
<dbReference type="PANTHER" id="PTHR43818:SF11">
    <property type="entry name" value="BCDNA.GH03377"/>
    <property type="match status" value="1"/>
</dbReference>
<dbReference type="AlphaFoldDB" id="A0A7W9SQE4"/>
<dbReference type="SUPFAM" id="SSF51735">
    <property type="entry name" value="NAD(P)-binding Rossmann-fold domains"/>
    <property type="match status" value="1"/>
</dbReference>
<evidence type="ECO:0000313" key="4">
    <source>
        <dbReference type="EMBL" id="MBB6050871.1"/>
    </source>
</evidence>
<feature type="domain" description="Gfo/Idh/MocA-like oxidoreductase N-terminal" evidence="2">
    <location>
        <begin position="6"/>
        <end position="123"/>
    </location>
</feature>
<dbReference type="InterPro" id="IPR000683">
    <property type="entry name" value="Gfo/Idh/MocA-like_OxRdtase_N"/>
</dbReference>
<accession>A0A7W9SQE4</accession>
<dbReference type="Pfam" id="PF22725">
    <property type="entry name" value="GFO_IDH_MocA_C3"/>
    <property type="match status" value="1"/>
</dbReference>
<organism evidence="4 5">
    <name type="scientific">Armatimonas rosea</name>
    <dbReference type="NCBI Taxonomy" id="685828"/>
    <lineage>
        <taxon>Bacteria</taxon>
        <taxon>Bacillati</taxon>
        <taxon>Armatimonadota</taxon>
        <taxon>Armatimonadia</taxon>
        <taxon>Armatimonadales</taxon>
        <taxon>Armatimonadaceae</taxon>
        <taxon>Armatimonas</taxon>
    </lineage>
</organism>
<evidence type="ECO:0000259" key="2">
    <source>
        <dbReference type="Pfam" id="PF01408"/>
    </source>
</evidence>
<gene>
    <name evidence="4" type="ORF">HNQ39_002662</name>
</gene>
<dbReference type="Proteomes" id="UP000520814">
    <property type="component" value="Unassembled WGS sequence"/>
</dbReference>
<dbReference type="PANTHER" id="PTHR43818">
    <property type="entry name" value="BCDNA.GH03377"/>
    <property type="match status" value="1"/>
</dbReference>
<evidence type="ECO:0000259" key="3">
    <source>
        <dbReference type="Pfam" id="PF22725"/>
    </source>
</evidence>
<dbReference type="InterPro" id="IPR050463">
    <property type="entry name" value="Gfo/Idh/MocA_oxidrdct_glycsds"/>
</dbReference>
<evidence type="ECO:0000256" key="1">
    <source>
        <dbReference type="ARBA" id="ARBA00023002"/>
    </source>
</evidence>
<dbReference type="Pfam" id="PF01408">
    <property type="entry name" value="GFO_IDH_MocA"/>
    <property type="match status" value="1"/>
</dbReference>
<evidence type="ECO:0000313" key="5">
    <source>
        <dbReference type="Proteomes" id="UP000520814"/>
    </source>
</evidence>
<reference evidence="4 5" key="1">
    <citation type="submission" date="2020-08" db="EMBL/GenBank/DDBJ databases">
        <title>Genomic Encyclopedia of Type Strains, Phase IV (KMG-IV): sequencing the most valuable type-strain genomes for metagenomic binning, comparative biology and taxonomic classification.</title>
        <authorList>
            <person name="Goeker M."/>
        </authorList>
    </citation>
    <scope>NUCLEOTIDE SEQUENCE [LARGE SCALE GENOMIC DNA]</scope>
    <source>
        <strain evidence="4 5">DSM 23562</strain>
    </source>
</reference>
<dbReference type="EMBL" id="JACHGW010000002">
    <property type="protein sequence ID" value="MBB6050871.1"/>
    <property type="molecule type" value="Genomic_DNA"/>
</dbReference>